<feature type="domain" description="OmpR/PhoB-type" evidence="7">
    <location>
        <begin position="124"/>
        <end position="218"/>
    </location>
</feature>
<evidence type="ECO:0000256" key="5">
    <source>
        <dbReference type="PROSITE-ProRule" id="PRU01091"/>
    </source>
</evidence>
<reference evidence="8 9" key="1">
    <citation type="submission" date="2019-12" db="EMBL/GenBank/DDBJ databases">
        <title>Novel species isolated from a subtropical stream in China.</title>
        <authorList>
            <person name="Lu H."/>
        </authorList>
    </citation>
    <scope>NUCLEOTIDE SEQUENCE [LARGE SCALE GENOMIC DNA]</scope>
    <source>
        <strain evidence="8 9">CY42W</strain>
    </source>
</reference>
<dbReference type="Gene3D" id="3.40.50.2300">
    <property type="match status" value="1"/>
</dbReference>
<dbReference type="InterPro" id="IPR036388">
    <property type="entry name" value="WH-like_DNA-bd_sf"/>
</dbReference>
<feature type="modified residue" description="4-aspartylphosphate" evidence="4">
    <location>
        <position position="51"/>
    </location>
</feature>
<gene>
    <name evidence="8" type="ORF">GTP69_20170</name>
</gene>
<dbReference type="Pfam" id="PF00072">
    <property type="entry name" value="Response_reg"/>
    <property type="match status" value="1"/>
</dbReference>
<dbReference type="Pfam" id="PF00486">
    <property type="entry name" value="Trans_reg_C"/>
    <property type="match status" value="1"/>
</dbReference>
<dbReference type="Gene3D" id="1.10.10.10">
    <property type="entry name" value="Winged helix-like DNA-binding domain superfamily/Winged helix DNA-binding domain"/>
    <property type="match status" value="1"/>
</dbReference>
<dbReference type="PROSITE" id="PS50110">
    <property type="entry name" value="RESPONSE_REGULATORY"/>
    <property type="match status" value="1"/>
</dbReference>
<evidence type="ECO:0000256" key="1">
    <source>
        <dbReference type="ARBA" id="ARBA00023015"/>
    </source>
</evidence>
<keyword evidence="3" id="KW-0804">Transcription</keyword>
<dbReference type="Gene3D" id="6.10.250.690">
    <property type="match status" value="1"/>
</dbReference>
<dbReference type="SMART" id="SM00862">
    <property type="entry name" value="Trans_reg_C"/>
    <property type="match status" value="1"/>
</dbReference>
<dbReference type="PANTHER" id="PTHR48111">
    <property type="entry name" value="REGULATOR OF RPOS"/>
    <property type="match status" value="1"/>
</dbReference>
<evidence type="ECO:0000259" key="6">
    <source>
        <dbReference type="PROSITE" id="PS50110"/>
    </source>
</evidence>
<dbReference type="InterPro" id="IPR016032">
    <property type="entry name" value="Sig_transdc_resp-reg_C-effctor"/>
</dbReference>
<dbReference type="PROSITE" id="PS51755">
    <property type="entry name" value="OMPR_PHOB"/>
    <property type="match status" value="1"/>
</dbReference>
<evidence type="ECO:0000256" key="4">
    <source>
        <dbReference type="PROSITE-ProRule" id="PRU00169"/>
    </source>
</evidence>
<evidence type="ECO:0000313" key="9">
    <source>
        <dbReference type="Proteomes" id="UP000642144"/>
    </source>
</evidence>
<dbReference type="InterPro" id="IPR001789">
    <property type="entry name" value="Sig_transdc_resp-reg_receiver"/>
</dbReference>
<keyword evidence="9" id="KW-1185">Reference proteome</keyword>
<dbReference type="PANTHER" id="PTHR48111:SF67">
    <property type="entry name" value="TRANSCRIPTIONAL REGULATORY PROTEIN TCTD"/>
    <property type="match status" value="1"/>
</dbReference>
<keyword evidence="2 5" id="KW-0238">DNA-binding</keyword>
<dbReference type="SUPFAM" id="SSF52172">
    <property type="entry name" value="CheY-like"/>
    <property type="match status" value="1"/>
</dbReference>
<dbReference type="SMART" id="SM00448">
    <property type="entry name" value="REC"/>
    <property type="match status" value="1"/>
</dbReference>
<dbReference type="InterPro" id="IPR011006">
    <property type="entry name" value="CheY-like_superfamily"/>
</dbReference>
<evidence type="ECO:0000259" key="7">
    <source>
        <dbReference type="PROSITE" id="PS51755"/>
    </source>
</evidence>
<accession>A0ABW9W4A7</accession>
<feature type="domain" description="Response regulatory" evidence="6">
    <location>
        <begin position="2"/>
        <end position="116"/>
    </location>
</feature>
<dbReference type="Proteomes" id="UP000642144">
    <property type="component" value="Unassembled WGS sequence"/>
</dbReference>
<evidence type="ECO:0000256" key="2">
    <source>
        <dbReference type="ARBA" id="ARBA00023125"/>
    </source>
</evidence>
<dbReference type="InterPro" id="IPR039420">
    <property type="entry name" value="WalR-like"/>
</dbReference>
<proteinExistence type="predicted"/>
<dbReference type="SUPFAM" id="SSF46894">
    <property type="entry name" value="C-terminal effector domain of the bipartite response regulators"/>
    <property type="match status" value="1"/>
</dbReference>
<name>A0ABW9W4A7_9BURK</name>
<dbReference type="RefSeq" id="WP_161056516.1">
    <property type="nucleotide sequence ID" value="NZ_WWCT01000017.1"/>
</dbReference>
<evidence type="ECO:0000256" key="3">
    <source>
        <dbReference type="ARBA" id="ARBA00023163"/>
    </source>
</evidence>
<sequence length="219" mass="24082">MRLLLVEDDPALGKSIRSGLDGFGFVVDWVQDGLSAETALFAADYLAVLLDIGLPRKSGLAVLGSMRATGNNTPVIVLSARDAVRNRIEGLDAGADDYLDKPFDLNELAARIRALLRRNKQQVSPVLRHAGITFDPSTQQVHYQGRHVVLGARELALLAALMSNPGVPLSRSQLIERIYGWNDEVESNTIEVHIHKLRKKLSPDFVHNIRGIGYLLADE</sequence>
<feature type="DNA-binding region" description="OmpR/PhoB-type" evidence="5">
    <location>
        <begin position="124"/>
        <end position="218"/>
    </location>
</feature>
<evidence type="ECO:0000313" key="8">
    <source>
        <dbReference type="EMBL" id="MYN28720.1"/>
    </source>
</evidence>
<dbReference type="EMBL" id="WWCT01000017">
    <property type="protein sequence ID" value="MYN28720.1"/>
    <property type="molecule type" value="Genomic_DNA"/>
</dbReference>
<protein>
    <submittedName>
        <fullName evidence="8">Response regulator</fullName>
    </submittedName>
</protein>
<organism evidence="8 9">
    <name type="scientific">Duganella levis</name>
    <dbReference type="NCBI Taxonomy" id="2692169"/>
    <lineage>
        <taxon>Bacteria</taxon>
        <taxon>Pseudomonadati</taxon>
        <taxon>Pseudomonadota</taxon>
        <taxon>Betaproteobacteria</taxon>
        <taxon>Burkholderiales</taxon>
        <taxon>Oxalobacteraceae</taxon>
        <taxon>Telluria group</taxon>
        <taxon>Duganella</taxon>
    </lineage>
</organism>
<comment type="caution">
    <text evidence="8">The sequence shown here is derived from an EMBL/GenBank/DDBJ whole genome shotgun (WGS) entry which is preliminary data.</text>
</comment>
<keyword evidence="4" id="KW-0597">Phosphoprotein</keyword>
<dbReference type="InterPro" id="IPR001867">
    <property type="entry name" value="OmpR/PhoB-type_DNA-bd"/>
</dbReference>
<keyword evidence="1" id="KW-0805">Transcription regulation</keyword>
<dbReference type="CDD" id="cd00383">
    <property type="entry name" value="trans_reg_C"/>
    <property type="match status" value="1"/>
</dbReference>
<dbReference type="CDD" id="cd17624">
    <property type="entry name" value="REC_OmpR_PmrA-like"/>
    <property type="match status" value="1"/>
</dbReference>